<dbReference type="SFLD" id="SFLDS00029">
    <property type="entry name" value="Radical_SAM"/>
    <property type="match status" value="1"/>
</dbReference>
<evidence type="ECO:0000259" key="5">
    <source>
        <dbReference type="PROSITE" id="PS51918"/>
    </source>
</evidence>
<dbReference type="RefSeq" id="WP_075390312.1">
    <property type="nucleotide sequence ID" value="NZ_MSKS01000016.1"/>
</dbReference>
<dbReference type="PROSITE" id="PS51918">
    <property type="entry name" value="RADICAL_SAM"/>
    <property type="match status" value="1"/>
</dbReference>
<dbReference type="GO" id="GO:0003824">
    <property type="term" value="F:catalytic activity"/>
    <property type="evidence" value="ECO:0007669"/>
    <property type="project" value="InterPro"/>
</dbReference>
<dbReference type="CDD" id="cd01335">
    <property type="entry name" value="Radical_SAM"/>
    <property type="match status" value="1"/>
</dbReference>
<dbReference type="SFLD" id="SFLDG01067">
    <property type="entry name" value="SPASM/twitch_domain_containing"/>
    <property type="match status" value="1"/>
</dbReference>
<dbReference type="SUPFAM" id="SSF102114">
    <property type="entry name" value="Radical SAM enzymes"/>
    <property type="match status" value="1"/>
</dbReference>
<dbReference type="Gene3D" id="3.20.20.70">
    <property type="entry name" value="Aldolase class I"/>
    <property type="match status" value="1"/>
</dbReference>
<dbReference type="InterPro" id="IPR050377">
    <property type="entry name" value="Radical_SAM_PqqE_MftC-like"/>
</dbReference>
<name>A0A1Q8WRW8_9ACTO</name>
<evidence type="ECO:0000256" key="2">
    <source>
        <dbReference type="ARBA" id="ARBA00022723"/>
    </source>
</evidence>
<dbReference type="PANTHER" id="PTHR11228">
    <property type="entry name" value="RADICAL SAM DOMAIN PROTEIN"/>
    <property type="match status" value="1"/>
</dbReference>
<accession>A0A1Q8WRW8</accession>
<dbReference type="GO" id="GO:0051536">
    <property type="term" value="F:iron-sulfur cluster binding"/>
    <property type="evidence" value="ECO:0007669"/>
    <property type="project" value="UniProtKB-KW"/>
</dbReference>
<dbReference type="InterPro" id="IPR058240">
    <property type="entry name" value="rSAM_sf"/>
</dbReference>
<dbReference type="EMBL" id="MSKS01000016">
    <property type="protein sequence ID" value="OLO70744.1"/>
    <property type="molecule type" value="Genomic_DNA"/>
</dbReference>
<dbReference type="GO" id="GO:0046872">
    <property type="term" value="F:metal ion binding"/>
    <property type="evidence" value="ECO:0007669"/>
    <property type="project" value="UniProtKB-KW"/>
</dbReference>
<keyword evidence="2" id="KW-0479">Metal-binding</keyword>
<keyword evidence="3" id="KW-0408">Iron</keyword>
<feature type="domain" description="Radical SAM core" evidence="5">
    <location>
        <begin position="22"/>
        <end position="229"/>
    </location>
</feature>
<gene>
    <name evidence="6" type="ORF">BKH20_05915</name>
</gene>
<keyword evidence="1" id="KW-0949">S-adenosyl-L-methionine</keyword>
<protein>
    <recommendedName>
        <fullName evidence="5">Radical SAM core domain-containing protein</fullName>
    </recommendedName>
</protein>
<dbReference type="OrthoDB" id="9782387at2"/>
<dbReference type="Pfam" id="PF04055">
    <property type="entry name" value="Radical_SAM"/>
    <property type="match status" value="1"/>
</dbReference>
<sequence length="374" mass="41573">MDMSFDNDQVQCTIHQTTIEKLAGRVRRLAIATTDKCEARCAHCLMKSGPQRKERLSLDEIKHCIDYFHENSQTEIVVFTGGESTLLANDLFEAISYCAERGLATRLVTNAIWATNDCAAEQMIEELVDAGLTEINYSTDDFHCVWISIDNIKRAWMASKGKGFETVLIANCSGPNSTVTPEYLQDFLNEEITIITNEEAIKTLPPPAPDGTRYLISRSAISKIGNGARLRDRYFMPYKDLDHEQLYGGCPGLMDPPTLNADGTLGVCCGINTEYNRILTLGKFEDVVTNDFKTSEFNALLLEAIRILGPSYLFHLASESATAITDIEARTACEVCERLTGSEELLTSLANKQEVIKTQISRICCFKKSEANCV</sequence>
<evidence type="ECO:0000256" key="3">
    <source>
        <dbReference type="ARBA" id="ARBA00023004"/>
    </source>
</evidence>
<evidence type="ECO:0000313" key="7">
    <source>
        <dbReference type="Proteomes" id="UP000185963"/>
    </source>
</evidence>
<evidence type="ECO:0000313" key="6">
    <source>
        <dbReference type="EMBL" id="OLO70744.1"/>
    </source>
</evidence>
<reference evidence="6 7" key="1">
    <citation type="submission" date="2016-12" db="EMBL/GenBank/DDBJ databases">
        <title>Genomic comparison of strains in the 'Actinomyces naeslundii' group.</title>
        <authorList>
            <person name="Mughal S.R."/>
            <person name="Do T."/>
            <person name="Gilbert S.C."/>
            <person name="Witherden E.A."/>
            <person name="Didelot X."/>
            <person name="Beighton D."/>
        </authorList>
    </citation>
    <scope>NUCLEOTIDE SEQUENCE [LARGE SCALE GENOMIC DNA]</scope>
    <source>
        <strain evidence="6 7">WE8B-23</strain>
    </source>
</reference>
<comment type="caution">
    <text evidence="6">The sequence shown here is derived from an EMBL/GenBank/DDBJ whole genome shotgun (WGS) entry which is preliminary data.</text>
</comment>
<proteinExistence type="predicted"/>
<evidence type="ECO:0000256" key="1">
    <source>
        <dbReference type="ARBA" id="ARBA00022691"/>
    </source>
</evidence>
<evidence type="ECO:0000256" key="4">
    <source>
        <dbReference type="ARBA" id="ARBA00023014"/>
    </source>
</evidence>
<dbReference type="AlphaFoldDB" id="A0A1Q8WRW8"/>
<keyword evidence="4" id="KW-0411">Iron-sulfur</keyword>
<dbReference type="PANTHER" id="PTHR11228:SF34">
    <property type="entry name" value="TUNGSTEN-CONTAINING ALDEHYDE FERREDOXIN OXIDOREDUCTASE COFACTOR MODIFYING PROTEIN"/>
    <property type="match status" value="1"/>
</dbReference>
<dbReference type="InterPro" id="IPR013785">
    <property type="entry name" value="Aldolase_TIM"/>
</dbReference>
<organism evidence="6 7">
    <name type="scientific">Actinomyces oris</name>
    <dbReference type="NCBI Taxonomy" id="544580"/>
    <lineage>
        <taxon>Bacteria</taxon>
        <taxon>Bacillati</taxon>
        <taxon>Actinomycetota</taxon>
        <taxon>Actinomycetes</taxon>
        <taxon>Actinomycetales</taxon>
        <taxon>Actinomycetaceae</taxon>
        <taxon>Actinomyces</taxon>
    </lineage>
</organism>
<dbReference type="InterPro" id="IPR007197">
    <property type="entry name" value="rSAM"/>
</dbReference>
<dbReference type="Proteomes" id="UP000185963">
    <property type="component" value="Unassembled WGS sequence"/>
</dbReference>